<dbReference type="KEGG" id="xcb:XC_2611"/>
<dbReference type="Pfam" id="PF07791">
    <property type="entry name" value="Imm11"/>
    <property type="match status" value="1"/>
</dbReference>
<proteinExistence type="predicted"/>
<accession>A0A0H2X8R4</accession>
<feature type="domain" description="Immunity MXAN-0049 protein" evidence="2">
    <location>
        <begin position="39"/>
        <end position="236"/>
    </location>
</feature>
<gene>
    <name evidence="3" type="ordered locus">XC_2611</name>
</gene>
<dbReference type="EMBL" id="CP000050">
    <property type="protein sequence ID" value="AAY49660.1"/>
    <property type="molecule type" value="Genomic_DNA"/>
</dbReference>
<evidence type="ECO:0000313" key="3">
    <source>
        <dbReference type="EMBL" id="AAY49660.1"/>
    </source>
</evidence>
<evidence type="ECO:0000313" key="4">
    <source>
        <dbReference type="Proteomes" id="UP000000420"/>
    </source>
</evidence>
<reference evidence="3 4" key="1">
    <citation type="journal article" date="2005" name="Genome Res.">
        <title>Comparative and functional genomic analyses of the pathogenicity of phytopathogen Xanthomonas campestris pv. campestris.</title>
        <authorList>
            <person name="Qian W."/>
            <person name="Jia Y."/>
            <person name="Ren S.X."/>
            <person name="He Y.Q."/>
            <person name="Feng J.X."/>
            <person name="Lu L.F."/>
            <person name="Sun Q."/>
            <person name="Ying G."/>
            <person name="Tang D.J."/>
            <person name="Tang H."/>
            <person name="Wu W."/>
            <person name="Hao P."/>
            <person name="Wang L."/>
            <person name="Jiang B.L."/>
            <person name="Zeng S."/>
            <person name="Gu W.Y."/>
            <person name="Lu G."/>
            <person name="Rong L."/>
            <person name="Tian Y."/>
            <person name="Yao Z."/>
            <person name="Fu G."/>
            <person name="Chen B."/>
            <person name="Fang R."/>
            <person name="Qiang B."/>
            <person name="Chen Z."/>
            <person name="Zhao G.P."/>
            <person name="Tang J.L."/>
            <person name="He C."/>
        </authorList>
    </citation>
    <scope>NUCLEOTIDE SEQUENCE [LARGE SCALE GENOMIC DNA]</scope>
    <source>
        <strain evidence="3 4">8004</strain>
    </source>
</reference>
<feature type="region of interest" description="Disordered" evidence="1">
    <location>
        <begin position="75"/>
        <end position="97"/>
    </location>
</feature>
<evidence type="ECO:0000256" key="1">
    <source>
        <dbReference type="SAM" id="MobiDB-lite"/>
    </source>
</evidence>
<dbReference type="AlphaFoldDB" id="A0A0H2X8R4"/>
<dbReference type="HOGENOM" id="CLU_109850_0_0_6"/>
<protein>
    <recommendedName>
        <fullName evidence="2">Immunity MXAN-0049 protein domain-containing protein</fullName>
    </recommendedName>
</protein>
<name>A0A0H2X8R4_XANC8</name>
<organism evidence="3 4">
    <name type="scientific">Xanthomonas campestris pv. campestris (strain 8004)</name>
    <dbReference type="NCBI Taxonomy" id="314565"/>
    <lineage>
        <taxon>Bacteria</taxon>
        <taxon>Pseudomonadati</taxon>
        <taxon>Pseudomonadota</taxon>
        <taxon>Gammaproteobacteria</taxon>
        <taxon>Lysobacterales</taxon>
        <taxon>Lysobacteraceae</taxon>
        <taxon>Xanthomonas</taxon>
    </lineage>
</organism>
<dbReference type="InterPro" id="IPR012433">
    <property type="entry name" value="Imm11"/>
</dbReference>
<sequence>MGWVGTAAELSSFCQLRPQRTDGIKRMSSTTPNQPTAGSFYMFEADMESNRQPCGVRFDNVRHLLSPPRLILRPEEGGFPTLRETPQLTYDPKTGPAPRDLEPGFSGYWLVSERLYDAMVLVDSDAFAFAEVDYRLADGTKGPRHFLCDIVRELDALGEVASRLQIEIDDDYVNGKFYSVGGGASLAFRQEVVGQAHVFLTPFSSFVICDRAFKDAVHDAGIPDDAGESGISFIDASGIELP</sequence>
<evidence type="ECO:0000259" key="2">
    <source>
        <dbReference type="Pfam" id="PF07791"/>
    </source>
</evidence>
<dbReference type="Proteomes" id="UP000000420">
    <property type="component" value="Chromosome"/>
</dbReference>